<sequence length="96" mass="10264">MYVSPAVRSIREHPVEDESVTLLVRAADDVAEIRDRIETAGGTIEESLEFETLAVSIPQTGVGEICELEGIESIETDRTLTIDADGAGEDVSTSGE</sequence>
<evidence type="ECO:0000313" key="2">
    <source>
        <dbReference type="EMBL" id="ACV11795.1"/>
    </source>
</evidence>
<dbReference type="OrthoDB" id="232483at2157"/>
<feature type="domain" description="Putative peptidase inhibitor" evidence="1">
    <location>
        <begin position="1"/>
        <end position="82"/>
    </location>
</feature>
<protein>
    <recommendedName>
        <fullName evidence="1">Putative peptidase inhibitor domain-containing protein</fullName>
    </recommendedName>
</protein>
<keyword evidence="3" id="KW-1185">Reference proteome</keyword>
<dbReference type="AlphaFoldDB" id="C7NQ51"/>
<dbReference type="EMBL" id="CP001687">
    <property type="protein sequence ID" value="ACV11795.1"/>
    <property type="molecule type" value="Genomic_DNA"/>
</dbReference>
<gene>
    <name evidence="2" type="ordered locus">Huta_1621</name>
</gene>
<name>C7NQ51_HALUD</name>
<accession>C7NQ51</accession>
<dbReference type="Proteomes" id="UP000002071">
    <property type="component" value="Chromosome"/>
</dbReference>
<reference evidence="2 3" key="1">
    <citation type="journal article" date="2009" name="Stand. Genomic Sci.">
        <title>Complete genome sequence of Halorhabdus utahensis type strain (AX-2).</title>
        <authorList>
            <person name="Anderson I."/>
            <person name="Tindall B.J."/>
            <person name="Pomrenke H."/>
            <person name="Goker M."/>
            <person name="Lapidus A."/>
            <person name="Nolan M."/>
            <person name="Copeland A."/>
            <person name="Glavina Del Rio T."/>
            <person name="Chen F."/>
            <person name="Tice H."/>
            <person name="Cheng J.F."/>
            <person name="Lucas S."/>
            <person name="Chertkov O."/>
            <person name="Bruce D."/>
            <person name="Brettin T."/>
            <person name="Detter J.C."/>
            <person name="Han C."/>
            <person name="Goodwin L."/>
            <person name="Land M."/>
            <person name="Hauser L."/>
            <person name="Chang Y.J."/>
            <person name="Jeffries C.D."/>
            <person name="Pitluck S."/>
            <person name="Pati A."/>
            <person name="Mavromatis K."/>
            <person name="Ivanova N."/>
            <person name="Ovchinnikova G."/>
            <person name="Chen A."/>
            <person name="Palaniappan K."/>
            <person name="Chain P."/>
            <person name="Rohde M."/>
            <person name="Bristow J."/>
            <person name="Eisen J.A."/>
            <person name="Markowitz V."/>
            <person name="Hugenholtz P."/>
            <person name="Kyrpides N.C."/>
            <person name="Klenk H.P."/>
        </authorList>
    </citation>
    <scope>NUCLEOTIDE SEQUENCE [LARGE SCALE GENOMIC DNA]</scope>
    <source>
        <strain evidence="3">DSM 12940 / JCM 11049 / AX-2</strain>
    </source>
</reference>
<organism evidence="2 3">
    <name type="scientific">Halorhabdus utahensis (strain DSM 12940 / JCM 11049 / AX-2)</name>
    <dbReference type="NCBI Taxonomy" id="519442"/>
    <lineage>
        <taxon>Archaea</taxon>
        <taxon>Methanobacteriati</taxon>
        <taxon>Methanobacteriota</taxon>
        <taxon>Stenosarchaea group</taxon>
        <taxon>Halobacteria</taxon>
        <taxon>Halobacteriales</taxon>
        <taxon>Haloarculaceae</taxon>
        <taxon>Halorhabdus</taxon>
    </lineage>
</organism>
<proteinExistence type="predicted"/>
<dbReference type="Pfam" id="PF26036">
    <property type="entry name" value="Peptidase_inhib_put"/>
    <property type="match status" value="1"/>
</dbReference>
<dbReference type="eggNOG" id="arCOG08170">
    <property type="taxonomic scope" value="Archaea"/>
</dbReference>
<dbReference type="InterPro" id="IPR058957">
    <property type="entry name" value="Peptidase_inhib_put_dom"/>
</dbReference>
<dbReference type="HOGENOM" id="CLU_183478_0_0_2"/>
<evidence type="ECO:0000313" key="3">
    <source>
        <dbReference type="Proteomes" id="UP000002071"/>
    </source>
</evidence>
<dbReference type="GeneID" id="8383900"/>
<dbReference type="KEGG" id="hut:Huta_1621"/>
<dbReference type="RefSeq" id="WP_015789368.1">
    <property type="nucleotide sequence ID" value="NC_013158.1"/>
</dbReference>
<dbReference type="STRING" id="519442.Huta_1621"/>
<evidence type="ECO:0000259" key="1">
    <source>
        <dbReference type="Pfam" id="PF26036"/>
    </source>
</evidence>